<dbReference type="RefSeq" id="WP_323707388.1">
    <property type="nucleotide sequence ID" value="NZ_CP104774.1"/>
</dbReference>
<accession>A0ABZ0Q3W4</accession>
<evidence type="ECO:0000313" key="2">
    <source>
        <dbReference type="Proteomes" id="UP001302696"/>
    </source>
</evidence>
<name>A0ABZ0Q3W4_9LACO</name>
<gene>
    <name evidence="1" type="ORF">N6G96_07295</name>
</gene>
<dbReference type="SUPFAM" id="SSF47598">
    <property type="entry name" value="Ribbon-helix-helix"/>
    <property type="match status" value="1"/>
</dbReference>
<evidence type="ECO:0000313" key="1">
    <source>
        <dbReference type="EMBL" id="WPC21094.1"/>
    </source>
</evidence>
<sequence>MIEKSEIRIRNVDINVKQKLNEMAKKEGYQSLSQFIYDLLDEFVEDQQMESTKNVMAPILNEVIKKLNLATENQTRIIEQNANIQSALTDMFEFFGMGGSDD</sequence>
<organism evidence="1 2">
    <name type="scientific">Pediococcus inopinatus</name>
    <dbReference type="NCBI Taxonomy" id="114090"/>
    <lineage>
        <taxon>Bacteria</taxon>
        <taxon>Bacillati</taxon>
        <taxon>Bacillota</taxon>
        <taxon>Bacilli</taxon>
        <taxon>Lactobacillales</taxon>
        <taxon>Lactobacillaceae</taxon>
        <taxon>Pediococcus</taxon>
    </lineage>
</organism>
<dbReference type="EMBL" id="CP104778">
    <property type="protein sequence ID" value="WPC21094.1"/>
    <property type="molecule type" value="Genomic_DNA"/>
</dbReference>
<dbReference type="InterPro" id="IPR010985">
    <property type="entry name" value="Ribbon_hlx_hlx"/>
</dbReference>
<keyword evidence="2" id="KW-1185">Reference proteome</keyword>
<reference evidence="2" key="1">
    <citation type="submission" date="2024-06" db="EMBL/GenBank/DDBJ databases">
        <authorList>
            <person name="Chang H.C."/>
            <person name="Mun S.Y."/>
        </authorList>
    </citation>
    <scope>NUCLEOTIDE SEQUENCE [LARGE SCALE GENOMIC DNA]</scope>
    <source>
        <strain evidence="2">KT1</strain>
    </source>
</reference>
<dbReference type="Proteomes" id="UP001302696">
    <property type="component" value="Chromosome"/>
</dbReference>
<protein>
    <submittedName>
        <fullName evidence="1">Uncharacterized protein</fullName>
    </submittedName>
</protein>
<proteinExistence type="predicted"/>